<reference evidence="1 2" key="1">
    <citation type="journal article" date="2019" name="Int. J. Syst. Evol. Microbiol.">
        <title>Capsulimonas corticalis gen. nov., sp. nov., an aerobic capsulated bacterium, of a novel bacterial order, Capsulimonadales ord. nov., of the class Armatimonadia of the phylum Armatimonadetes.</title>
        <authorList>
            <person name="Li J."/>
            <person name="Kudo C."/>
            <person name="Tonouchi A."/>
        </authorList>
    </citation>
    <scope>NUCLEOTIDE SEQUENCE [LARGE SCALE GENOMIC DNA]</scope>
    <source>
        <strain evidence="1 2">AX-7</strain>
    </source>
</reference>
<protein>
    <submittedName>
        <fullName evidence="1">Uncharacterized protein</fullName>
    </submittedName>
</protein>
<evidence type="ECO:0000313" key="1">
    <source>
        <dbReference type="EMBL" id="BDI33980.1"/>
    </source>
</evidence>
<organism evidence="1 2">
    <name type="scientific">Capsulimonas corticalis</name>
    <dbReference type="NCBI Taxonomy" id="2219043"/>
    <lineage>
        <taxon>Bacteria</taxon>
        <taxon>Bacillati</taxon>
        <taxon>Armatimonadota</taxon>
        <taxon>Armatimonadia</taxon>
        <taxon>Capsulimonadales</taxon>
        <taxon>Capsulimonadaceae</taxon>
        <taxon>Capsulimonas</taxon>
    </lineage>
</organism>
<dbReference type="AlphaFoldDB" id="A0A9N7QE64"/>
<dbReference type="Proteomes" id="UP000287394">
    <property type="component" value="Chromosome"/>
</dbReference>
<name>A0A9N7QE64_9BACT</name>
<evidence type="ECO:0000313" key="2">
    <source>
        <dbReference type="Proteomes" id="UP000287394"/>
    </source>
</evidence>
<keyword evidence="2" id="KW-1185">Reference proteome</keyword>
<dbReference type="KEGG" id="ccot:CCAX7_60310"/>
<proteinExistence type="predicted"/>
<gene>
    <name evidence="1" type="ORF">CCAX7_60310</name>
</gene>
<dbReference type="EMBL" id="AP025739">
    <property type="protein sequence ID" value="BDI33980.1"/>
    <property type="molecule type" value="Genomic_DNA"/>
</dbReference>
<sequence length="118" mass="13390">MPFQFADWDFADVADGRYAELPEPLDELGVQTRKKTHGKLGEDIRFMTLLDHLDMNLGIAVLGSDQCRCARDQLRASQPDRNWHADLVSDGHGEMLHAPHDIWSVELGVTKFGIDRFN</sequence>
<accession>A0A9N7QE64</accession>